<dbReference type="Proteomes" id="UP000265725">
    <property type="component" value="Chromosome"/>
</dbReference>
<dbReference type="Pfam" id="PF04134">
    <property type="entry name" value="DCC1-like"/>
    <property type="match status" value="1"/>
</dbReference>
<protein>
    <submittedName>
        <fullName evidence="1">DUF393 domain-containing protein</fullName>
    </submittedName>
</protein>
<keyword evidence="2" id="KW-1185">Reference proteome</keyword>
<dbReference type="AlphaFoldDB" id="A0A385YYR3"/>
<dbReference type="OrthoDB" id="9785438at2"/>
<evidence type="ECO:0000313" key="2">
    <source>
        <dbReference type="Proteomes" id="UP000265725"/>
    </source>
</evidence>
<dbReference type="PANTHER" id="PTHR33639:SF2">
    <property type="entry name" value="DUF393 DOMAIN-CONTAINING PROTEIN"/>
    <property type="match status" value="1"/>
</dbReference>
<proteinExistence type="predicted"/>
<dbReference type="InterPro" id="IPR007263">
    <property type="entry name" value="DCC1-like"/>
</dbReference>
<accession>A0A385YYR3</accession>
<sequence>MRRVILFDGMCNFCSGSVQFILKHEKDEDFQLASLQSDVAKRLLAEFVITKLPDSLVYIEGKTIYVESDAALNIARHLHFPWVLGYSLRFFPKLFRDGVYRFIAKNRYKWFGKRKACFVPTPEIRKRFL</sequence>
<dbReference type="PANTHER" id="PTHR33639">
    <property type="entry name" value="THIOL-DISULFIDE OXIDOREDUCTASE DCC"/>
    <property type="match status" value="1"/>
</dbReference>
<evidence type="ECO:0000313" key="1">
    <source>
        <dbReference type="EMBL" id="AYC30492.1"/>
    </source>
</evidence>
<dbReference type="GO" id="GO:0015035">
    <property type="term" value="F:protein-disulfide reductase activity"/>
    <property type="evidence" value="ECO:0007669"/>
    <property type="project" value="InterPro"/>
</dbReference>
<reference evidence="2" key="1">
    <citation type="submission" date="2018-09" db="EMBL/GenBank/DDBJ databases">
        <authorList>
            <person name="Zhu H."/>
        </authorList>
    </citation>
    <scope>NUCLEOTIDE SEQUENCE [LARGE SCALE GENOMIC DNA]</scope>
    <source>
        <strain evidence="2">K2R23-3</strain>
    </source>
</reference>
<dbReference type="KEGG" id="paek:D3873_11860"/>
<dbReference type="InterPro" id="IPR052927">
    <property type="entry name" value="DCC_oxidoreductase"/>
</dbReference>
<dbReference type="EMBL" id="CP032418">
    <property type="protein sequence ID" value="AYC30492.1"/>
    <property type="molecule type" value="Genomic_DNA"/>
</dbReference>
<gene>
    <name evidence="1" type="ORF">D3873_11860</name>
</gene>
<name>A0A385YYR3_9BACL</name>
<dbReference type="RefSeq" id="WP_119884209.1">
    <property type="nucleotide sequence ID" value="NZ_CP032418.1"/>
</dbReference>
<organism evidence="1 2">
    <name type="scientific">Paenisporosarcina cavernae</name>
    <dbReference type="NCBI Taxonomy" id="2320858"/>
    <lineage>
        <taxon>Bacteria</taxon>
        <taxon>Bacillati</taxon>
        <taxon>Bacillota</taxon>
        <taxon>Bacilli</taxon>
        <taxon>Bacillales</taxon>
        <taxon>Caryophanaceae</taxon>
        <taxon>Paenisporosarcina</taxon>
    </lineage>
</organism>